<dbReference type="Proteomes" id="UP000238176">
    <property type="component" value="Unassembled WGS sequence"/>
</dbReference>
<dbReference type="OrthoDB" id="329481at2"/>
<dbReference type="SUPFAM" id="SSF46689">
    <property type="entry name" value="Homeodomain-like"/>
    <property type="match status" value="1"/>
</dbReference>
<feature type="DNA-binding region" description="H-T-H motif" evidence="4">
    <location>
        <begin position="29"/>
        <end position="48"/>
    </location>
</feature>
<dbReference type="GO" id="GO:0045892">
    <property type="term" value="P:negative regulation of DNA-templated transcription"/>
    <property type="evidence" value="ECO:0007669"/>
    <property type="project" value="InterPro"/>
</dbReference>
<dbReference type="GO" id="GO:0000976">
    <property type="term" value="F:transcription cis-regulatory region binding"/>
    <property type="evidence" value="ECO:0007669"/>
    <property type="project" value="TreeGrafter"/>
</dbReference>
<evidence type="ECO:0000256" key="3">
    <source>
        <dbReference type="ARBA" id="ARBA00023163"/>
    </source>
</evidence>
<dbReference type="PANTHER" id="PTHR30055:SF151">
    <property type="entry name" value="TRANSCRIPTIONAL REGULATORY PROTEIN"/>
    <property type="match status" value="1"/>
</dbReference>
<accession>A0A2T0UDJ6</accession>
<dbReference type="RefSeq" id="WP_106366245.1">
    <property type="nucleotide sequence ID" value="NZ_PVTJ01000011.1"/>
</dbReference>
<evidence type="ECO:0000256" key="1">
    <source>
        <dbReference type="ARBA" id="ARBA00023015"/>
    </source>
</evidence>
<dbReference type="InterPro" id="IPR009057">
    <property type="entry name" value="Homeodomain-like_sf"/>
</dbReference>
<proteinExistence type="predicted"/>
<dbReference type="Gene3D" id="1.10.10.60">
    <property type="entry name" value="Homeodomain-like"/>
    <property type="match status" value="1"/>
</dbReference>
<dbReference type="GO" id="GO:0003700">
    <property type="term" value="F:DNA-binding transcription factor activity"/>
    <property type="evidence" value="ECO:0007669"/>
    <property type="project" value="TreeGrafter"/>
</dbReference>
<evidence type="ECO:0000313" key="7">
    <source>
        <dbReference type="EMBL" id="PRY55954.1"/>
    </source>
</evidence>
<evidence type="ECO:0000256" key="5">
    <source>
        <dbReference type="SAM" id="MobiDB-lite"/>
    </source>
</evidence>
<evidence type="ECO:0000256" key="2">
    <source>
        <dbReference type="ARBA" id="ARBA00023125"/>
    </source>
</evidence>
<dbReference type="InterPro" id="IPR036271">
    <property type="entry name" value="Tet_transcr_reg_TetR-rel_C_sf"/>
</dbReference>
<dbReference type="SUPFAM" id="SSF48498">
    <property type="entry name" value="Tetracyclin repressor-like, C-terminal domain"/>
    <property type="match status" value="1"/>
</dbReference>
<evidence type="ECO:0000256" key="4">
    <source>
        <dbReference type="PROSITE-ProRule" id="PRU00335"/>
    </source>
</evidence>
<dbReference type="InterPro" id="IPR004111">
    <property type="entry name" value="Repressor_TetR_C"/>
</dbReference>
<dbReference type="PROSITE" id="PS50977">
    <property type="entry name" value="HTH_TETR_2"/>
    <property type="match status" value="1"/>
</dbReference>
<feature type="domain" description="HTH tetR-type" evidence="6">
    <location>
        <begin position="6"/>
        <end position="66"/>
    </location>
</feature>
<protein>
    <submittedName>
        <fullName evidence="7">TetR family transcriptional regulator</fullName>
    </submittedName>
</protein>
<keyword evidence="8" id="KW-1185">Reference proteome</keyword>
<dbReference type="Pfam" id="PF02909">
    <property type="entry name" value="TetR_C_1"/>
    <property type="match status" value="1"/>
</dbReference>
<evidence type="ECO:0000313" key="8">
    <source>
        <dbReference type="Proteomes" id="UP000238176"/>
    </source>
</evidence>
<keyword evidence="2 4" id="KW-0238">DNA-binding</keyword>
<keyword evidence="3" id="KW-0804">Transcription</keyword>
<dbReference type="InterPro" id="IPR001647">
    <property type="entry name" value="HTH_TetR"/>
</dbReference>
<sequence>MPAPRKFTRERLQATALSIVDERGLAGLTMRSLAAELGTGAMTIYNYVDGRTGLEALVTEAVMAQSTWEEPESGDWRDAVAAVAEGVLLTVRDHPNAIPLMLARGALHESALTPSEAMLAALHRGGYRGTDLLVAFRVVSGYVSGFAQVELASPRPEPAQESEPDAAAPDPERFPRLAEIGAAAAESDALARFRAGLRIILRGLEP</sequence>
<dbReference type="Gene3D" id="1.10.357.10">
    <property type="entry name" value="Tetracycline Repressor, domain 2"/>
    <property type="match status" value="1"/>
</dbReference>
<keyword evidence="1" id="KW-0805">Transcription regulation</keyword>
<gene>
    <name evidence="7" type="ORF">B0I28_11160</name>
</gene>
<comment type="caution">
    <text evidence="7">The sequence shown here is derived from an EMBL/GenBank/DDBJ whole genome shotgun (WGS) entry which is preliminary data.</text>
</comment>
<dbReference type="PANTHER" id="PTHR30055">
    <property type="entry name" value="HTH-TYPE TRANSCRIPTIONAL REGULATOR RUTR"/>
    <property type="match status" value="1"/>
</dbReference>
<dbReference type="AlphaFoldDB" id="A0A2T0UDJ6"/>
<feature type="region of interest" description="Disordered" evidence="5">
    <location>
        <begin position="153"/>
        <end position="173"/>
    </location>
</feature>
<dbReference type="EMBL" id="PVTJ01000011">
    <property type="protein sequence ID" value="PRY55954.1"/>
    <property type="molecule type" value="Genomic_DNA"/>
</dbReference>
<organism evidence="7 8">
    <name type="scientific">Glycomyces artemisiae</name>
    <dbReference type="NCBI Taxonomy" id="1076443"/>
    <lineage>
        <taxon>Bacteria</taxon>
        <taxon>Bacillati</taxon>
        <taxon>Actinomycetota</taxon>
        <taxon>Actinomycetes</taxon>
        <taxon>Glycomycetales</taxon>
        <taxon>Glycomycetaceae</taxon>
        <taxon>Glycomyces</taxon>
    </lineage>
</organism>
<reference evidence="7 8" key="1">
    <citation type="submission" date="2018-03" db="EMBL/GenBank/DDBJ databases">
        <title>Genomic Encyclopedia of Type Strains, Phase III (KMG-III): the genomes of soil and plant-associated and newly described type strains.</title>
        <authorList>
            <person name="Whitman W."/>
        </authorList>
    </citation>
    <scope>NUCLEOTIDE SEQUENCE [LARGE SCALE GENOMIC DNA]</scope>
    <source>
        <strain evidence="7 8">CGMCC 4.7067</strain>
    </source>
</reference>
<name>A0A2T0UDJ6_9ACTN</name>
<evidence type="ECO:0000259" key="6">
    <source>
        <dbReference type="PROSITE" id="PS50977"/>
    </source>
</evidence>
<dbReference type="InterPro" id="IPR050109">
    <property type="entry name" value="HTH-type_TetR-like_transc_reg"/>
</dbReference>